<keyword evidence="4" id="KW-1185">Reference proteome</keyword>
<feature type="chain" id="PRO_5046986298" description="Polyketide cyclase/dehydrase/lipid transport protein" evidence="2">
    <location>
        <begin position="28"/>
        <end position="227"/>
    </location>
</feature>
<evidence type="ECO:0000313" key="4">
    <source>
        <dbReference type="Proteomes" id="UP001469089"/>
    </source>
</evidence>
<sequence>MSGNLARYFSIAALTGLGIGLAGCSSAAVGSDPSPTTAQPDQAQREASRPLVGSGKSYETVIVDFDLPVPFDQFSRWFAENGASRISVFMTGTSSLFPLPSLRSSSSPEPGAVYSDALIGTWKSVGDRRRVVFADGSSALEEITVDQLPQRFQFEVWNITNDTGRYITYALSEFRFSGSDRGTHIRWEYSFSPKGLPDGWFISRFVHEDFRQFMEATLTGLAPERRH</sequence>
<dbReference type="Gene3D" id="3.30.530.20">
    <property type="match status" value="1"/>
</dbReference>
<feature type="signal peptide" evidence="2">
    <location>
        <begin position="1"/>
        <end position="27"/>
    </location>
</feature>
<dbReference type="InterPro" id="IPR023393">
    <property type="entry name" value="START-like_dom_sf"/>
</dbReference>
<evidence type="ECO:0000256" key="1">
    <source>
        <dbReference type="SAM" id="MobiDB-lite"/>
    </source>
</evidence>
<protein>
    <recommendedName>
        <fullName evidence="5">Polyketide cyclase/dehydrase/lipid transport protein</fullName>
    </recommendedName>
</protein>
<evidence type="ECO:0008006" key="5">
    <source>
        <dbReference type="Google" id="ProtNLM"/>
    </source>
</evidence>
<organism evidence="3 4">
    <name type="scientific">Paraburkholderia acidicola</name>
    <dbReference type="NCBI Taxonomy" id="1912599"/>
    <lineage>
        <taxon>Bacteria</taxon>
        <taxon>Pseudomonadati</taxon>
        <taxon>Pseudomonadota</taxon>
        <taxon>Betaproteobacteria</taxon>
        <taxon>Burkholderiales</taxon>
        <taxon>Burkholderiaceae</taxon>
        <taxon>Paraburkholderia</taxon>
    </lineage>
</organism>
<keyword evidence="2" id="KW-0732">Signal</keyword>
<feature type="compositionally biased region" description="Polar residues" evidence="1">
    <location>
        <begin position="33"/>
        <end position="42"/>
    </location>
</feature>
<proteinExistence type="predicted"/>
<feature type="region of interest" description="Disordered" evidence="1">
    <location>
        <begin position="30"/>
        <end position="52"/>
    </location>
</feature>
<gene>
    <name evidence="3" type="ORF">N0A02_25080</name>
</gene>
<accession>A0ABV1LVT7</accession>
<comment type="caution">
    <text evidence="3">The sequence shown here is derived from an EMBL/GenBank/DDBJ whole genome shotgun (WGS) entry which is preliminary data.</text>
</comment>
<dbReference type="SUPFAM" id="SSF55961">
    <property type="entry name" value="Bet v1-like"/>
    <property type="match status" value="1"/>
</dbReference>
<dbReference type="PROSITE" id="PS51257">
    <property type="entry name" value="PROKAR_LIPOPROTEIN"/>
    <property type="match status" value="1"/>
</dbReference>
<dbReference type="EMBL" id="JAOALG010000002">
    <property type="protein sequence ID" value="MEQ5842730.1"/>
    <property type="molecule type" value="Genomic_DNA"/>
</dbReference>
<dbReference type="RefSeq" id="WP_349544510.1">
    <property type="nucleotide sequence ID" value="NZ_JAOALG010000002.1"/>
</dbReference>
<name>A0ABV1LVT7_9BURK</name>
<dbReference type="Proteomes" id="UP001469089">
    <property type="component" value="Unassembled WGS sequence"/>
</dbReference>
<evidence type="ECO:0000313" key="3">
    <source>
        <dbReference type="EMBL" id="MEQ5842730.1"/>
    </source>
</evidence>
<reference evidence="3 4" key="1">
    <citation type="journal article" date="2024" name="Chem. Sci.">
        <title>Discovery of a lagriamide polyketide by integrated genome mining, isotopic labeling, and untargeted metabolomics.</title>
        <authorList>
            <person name="Fergusson C.H."/>
            <person name="Saulog J."/>
            <person name="Paulo B.S."/>
            <person name="Wilson D.M."/>
            <person name="Liu D.Y."/>
            <person name="Morehouse N.J."/>
            <person name="Waterworth S."/>
            <person name="Barkei J."/>
            <person name="Gray C.A."/>
            <person name="Kwan J.C."/>
            <person name="Eustaquio A.S."/>
            <person name="Linington R.G."/>
        </authorList>
    </citation>
    <scope>NUCLEOTIDE SEQUENCE [LARGE SCALE GENOMIC DNA]</scope>
    <source>
        <strain evidence="3 4">RL17-338-BIF-B</strain>
    </source>
</reference>
<evidence type="ECO:0000256" key="2">
    <source>
        <dbReference type="SAM" id="SignalP"/>
    </source>
</evidence>